<dbReference type="AlphaFoldDB" id="A0A4Z2IDM2"/>
<feature type="compositionally biased region" description="Basic and acidic residues" evidence="1">
    <location>
        <begin position="124"/>
        <end position="138"/>
    </location>
</feature>
<accession>A0A4Z2IDM2</accession>
<evidence type="ECO:0000313" key="2">
    <source>
        <dbReference type="EMBL" id="TNN75645.1"/>
    </source>
</evidence>
<dbReference type="Proteomes" id="UP000314294">
    <property type="component" value="Unassembled WGS sequence"/>
</dbReference>
<evidence type="ECO:0000256" key="1">
    <source>
        <dbReference type="SAM" id="MobiDB-lite"/>
    </source>
</evidence>
<keyword evidence="3" id="KW-1185">Reference proteome</keyword>
<evidence type="ECO:0000313" key="3">
    <source>
        <dbReference type="Proteomes" id="UP000314294"/>
    </source>
</evidence>
<name>A0A4Z2IDM2_9TELE</name>
<comment type="caution">
    <text evidence="2">The sequence shown here is derived from an EMBL/GenBank/DDBJ whole genome shotgun (WGS) entry which is preliminary data.</text>
</comment>
<dbReference type="EMBL" id="SRLO01000100">
    <property type="protein sequence ID" value="TNN75645.1"/>
    <property type="molecule type" value="Genomic_DNA"/>
</dbReference>
<proteinExistence type="predicted"/>
<organism evidence="2 3">
    <name type="scientific">Liparis tanakae</name>
    <name type="common">Tanaka's snailfish</name>
    <dbReference type="NCBI Taxonomy" id="230148"/>
    <lineage>
        <taxon>Eukaryota</taxon>
        <taxon>Metazoa</taxon>
        <taxon>Chordata</taxon>
        <taxon>Craniata</taxon>
        <taxon>Vertebrata</taxon>
        <taxon>Euteleostomi</taxon>
        <taxon>Actinopterygii</taxon>
        <taxon>Neopterygii</taxon>
        <taxon>Teleostei</taxon>
        <taxon>Neoteleostei</taxon>
        <taxon>Acanthomorphata</taxon>
        <taxon>Eupercaria</taxon>
        <taxon>Perciformes</taxon>
        <taxon>Cottioidei</taxon>
        <taxon>Cottales</taxon>
        <taxon>Liparidae</taxon>
        <taxon>Liparis</taxon>
    </lineage>
</organism>
<reference evidence="2 3" key="1">
    <citation type="submission" date="2019-03" db="EMBL/GenBank/DDBJ databases">
        <title>First draft genome of Liparis tanakae, snailfish: a comprehensive survey of snailfish specific genes.</title>
        <authorList>
            <person name="Kim W."/>
            <person name="Song I."/>
            <person name="Jeong J.-H."/>
            <person name="Kim D."/>
            <person name="Kim S."/>
            <person name="Ryu S."/>
            <person name="Song J.Y."/>
            <person name="Lee S.K."/>
        </authorList>
    </citation>
    <scope>NUCLEOTIDE SEQUENCE [LARGE SCALE GENOMIC DNA]</scope>
    <source>
        <tissue evidence="2">Muscle</tissue>
    </source>
</reference>
<protein>
    <submittedName>
        <fullName evidence="2">Uncharacterized protein</fullName>
    </submittedName>
</protein>
<feature type="region of interest" description="Disordered" evidence="1">
    <location>
        <begin position="109"/>
        <end position="138"/>
    </location>
</feature>
<gene>
    <name evidence="2" type="ORF">EYF80_014008</name>
</gene>
<sequence length="157" mass="17178">MHYNPYVPGVDLKPLALAGFSLSPCRGGRGCSGSGWGGSGRRWCWWWSTAATAATAAAAAGDGAREEQRLRLSHRAPQFCSHCSRTLRVSASFTSSPQLRRMFTSSTYGLRDRGSERRARRQHHMGEESGLEESREDFRETALTLWGTDLGSGSSPP</sequence>